<dbReference type="GO" id="GO:0005789">
    <property type="term" value="C:endoplasmic reticulum membrane"/>
    <property type="evidence" value="ECO:0007669"/>
    <property type="project" value="UniProtKB-SubCell"/>
</dbReference>
<evidence type="ECO:0000313" key="15">
    <source>
        <dbReference type="Ensembl" id="ENSNGAP00000000771.1"/>
    </source>
</evidence>
<dbReference type="GO" id="GO:0019369">
    <property type="term" value="P:arachidonate metabolic process"/>
    <property type="evidence" value="ECO:0007669"/>
    <property type="project" value="TreeGrafter"/>
</dbReference>
<comment type="similarity">
    <text evidence="2 12">Belongs to the cytochrome P450 family.</text>
</comment>
<evidence type="ECO:0000256" key="1">
    <source>
        <dbReference type="ARBA" id="ARBA00001971"/>
    </source>
</evidence>
<evidence type="ECO:0000256" key="11">
    <source>
        <dbReference type="PIRSR" id="PIRSR602401-1"/>
    </source>
</evidence>
<dbReference type="CDD" id="cd20663">
    <property type="entry name" value="CYP2D"/>
    <property type="match status" value="1"/>
</dbReference>
<keyword evidence="3 11" id="KW-0349">Heme</keyword>
<dbReference type="PANTHER" id="PTHR24300">
    <property type="entry name" value="CYTOCHROME P450 508A4-RELATED"/>
    <property type="match status" value="1"/>
</dbReference>
<keyword evidence="16" id="KW-1185">Reference proteome</keyword>
<evidence type="ECO:0000256" key="10">
    <source>
        <dbReference type="ARBA" id="ARBA00023136"/>
    </source>
</evidence>
<dbReference type="InterPro" id="IPR008069">
    <property type="entry name" value="Cyt_P450_E_grp-I_CYP2D-like"/>
</dbReference>
<evidence type="ECO:0000256" key="7">
    <source>
        <dbReference type="ARBA" id="ARBA00023002"/>
    </source>
</evidence>
<dbReference type="InterPro" id="IPR050182">
    <property type="entry name" value="Cytochrome_P450_fam2"/>
</dbReference>
<evidence type="ECO:0000256" key="3">
    <source>
        <dbReference type="ARBA" id="ARBA00022617"/>
    </source>
</evidence>
<keyword evidence="5" id="KW-0256">Endoplasmic reticulum</keyword>
<evidence type="ECO:0000256" key="6">
    <source>
        <dbReference type="ARBA" id="ARBA00022848"/>
    </source>
</evidence>
<dbReference type="SUPFAM" id="SSF48264">
    <property type="entry name" value="Cytochrome P450"/>
    <property type="match status" value="1"/>
</dbReference>
<protein>
    <recommendedName>
        <fullName evidence="13">Cytochrome P450</fullName>
        <ecNumber evidence="13">1.14.14.-</ecNumber>
    </recommendedName>
</protein>
<evidence type="ECO:0000256" key="2">
    <source>
        <dbReference type="ARBA" id="ARBA00010617"/>
    </source>
</evidence>
<dbReference type="InterPro" id="IPR036396">
    <property type="entry name" value="Cyt_P450_sf"/>
</dbReference>
<dbReference type="FunFam" id="1.10.630.10:FF:000004">
    <property type="entry name" value="cytochrome P450 2D15 isoform X1"/>
    <property type="match status" value="1"/>
</dbReference>
<dbReference type="PRINTS" id="PR00463">
    <property type="entry name" value="EP450I"/>
</dbReference>
<organism evidence="15 16">
    <name type="scientific">Nannospalax galili</name>
    <name type="common">Northern Israeli blind subterranean mole rat</name>
    <name type="synonym">Spalax galili</name>
    <dbReference type="NCBI Taxonomy" id="1026970"/>
    <lineage>
        <taxon>Eukaryota</taxon>
        <taxon>Metazoa</taxon>
        <taxon>Chordata</taxon>
        <taxon>Craniata</taxon>
        <taxon>Vertebrata</taxon>
        <taxon>Euteleostomi</taxon>
        <taxon>Mammalia</taxon>
        <taxon>Eutheria</taxon>
        <taxon>Euarchontoglires</taxon>
        <taxon>Glires</taxon>
        <taxon>Rodentia</taxon>
        <taxon>Myomorpha</taxon>
        <taxon>Muroidea</taxon>
        <taxon>Spalacidae</taxon>
        <taxon>Spalacinae</taxon>
        <taxon>Nannospalax</taxon>
    </lineage>
</organism>
<keyword evidence="14" id="KW-0812">Transmembrane</keyword>
<dbReference type="GeneTree" id="ENSGT00940000153331"/>
<reference evidence="15" key="2">
    <citation type="submission" date="2025-09" db="UniProtKB">
        <authorList>
            <consortium name="Ensembl"/>
        </authorList>
    </citation>
    <scope>IDENTIFICATION</scope>
</reference>
<keyword evidence="9 12" id="KW-0503">Monooxygenase</keyword>
<evidence type="ECO:0000256" key="9">
    <source>
        <dbReference type="ARBA" id="ARBA00023033"/>
    </source>
</evidence>
<evidence type="ECO:0000256" key="14">
    <source>
        <dbReference type="SAM" id="Phobius"/>
    </source>
</evidence>
<feature type="binding site" description="axial binding residue" evidence="11">
    <location>
        <position position="446"/>
    </location>
    <ligand>
        <name>heme</name>
        <dbReference type="ChEBI" id="CHEBI:30413"/>
    </ligand>
    <ligandPart>
        <name>Fe</name>
        <dbReference type="ChEBI" id="CHEBI:18248"/>
    </ligandPart>
</feature>
<comment type="function">
    <text evidence="13">Cytochromes P450 are a group of heme-thiolate monooxygenases. In liver microsomes, this enzyme is involved in an NADPH-dependent electron transport pathway. It oxidizes a variety of structurally unrelated compounds, including steroids, fatty acids, and xenobiotics.</text>
</comment>
<keyword evidence="7 12" id="KW-0560">Oxidoreductase</keyword>
<keyword evidence="4 11" id="KW-0479">Metal-binding</keyword>
<dbReference type="Ensembl" id="ENSNGAT00000000784.1">
    <property type="protein sequence ID" value="ENSNGAP00000000771.1"/>
    <property type="gene ID" value="ENSNGAG00000000577.1"/>
</dbReference>
<keyword evidence="8 11" id="KW-0408">Iron</keyword>
<evidence type="ECO:0000256" key="4">
    <source>
        <dbReference type="ARBA" id="ARBA00022723"/>
    </source>
</evidence>
<dbReference type="Pfam" id="PF00067">
    <property type="entry name" value="p450"/>
    <property type="match status" value="1"/>
</dbReference>
<dbReference type="Proteomes" id="UP000694381">
    <property type="component" value="Unassembled WGS sequence"/>
</dbReference>
<feature type="transmembrane region" description="Helical" evidence="14">
    <location>
        <begin position="6"/>
        <end position="26"/>
    </location>
</feature>
<keyword evidence="10 14" id="KW-0472">Membrane</keyword>
<dbReference type="AlphaFoldDB" id="A0A8C6Q9I8"/>
<keyword evidence="14" id="KW-1133">Transmembrane helix</keyword>
<dbReference type="Gene3D" id="1.10.630.10">
    <property type="entry name" value="Cytochrome P450"/>
    <property type="match status" value="1"/>
</dbReference>
<evidence type="ECO:0000256" key="12">
    <source>
        <dbReference type="RuleBase" id="RU000461"/>
    </source>
</evidence>
<dbReference type="GO" id="GO:0016712">
    <property type="term" value="F:oxidoreductase activity, acting on paired donors, with incorporation or reduction of molecular oxygen, reduced flavin or flavoprotein as one donor, and incorporation of one atom of oxygen"/>
    <property type="evidence" value="ECO:0007669"/>
    <property type="project" value="InterPro"/>
</dbReference>
<sequence length="504" mass="57117">MGLLTGYGLWSVAIFMAIFLLLVDLMHRRQCWTARYPPGPWSLPLLGNILQVNFNNMPYSLYKLRQRYGDVFSLSFGWNPVVVINGPKAVREALVTCGEDTADQPSVPTIEYQGFGPKSKGVILAPYGPEWREQRRFSVSTMRNFGLGKKSLEEWVTEEAGCLCAAFTNQAGHPFKPNTLLNKATCNVIASLVYARRFDYDDPFLNKMLKTLEESMGQNTGLIPEMLNAFPMFLRIPGLADKVFPGQKAFMAMLDELLTEHKMTWDPAQPLRDLTDAYMAEMEKAKENPESSFNDPNLRLVVSDLFSAGLVTTSTTLSWALLLMILHPDVQRQVQQEIDEVIGQARHPEMADQSRMPFTNAVVHEVQRFADIVPMNVPHKISHDVEVQGFLLPKGMTLIANLTSVLKDENTWEKPLQFHPKHFLDAQGRFVKPEAFMPFSVGRRACLGEPLARMELFLFFTCLLQRFTFSVPPGQPRPSDRGVFMFLLVPSPYQLCAVARQRHH</sequence>
<accession>A0A8C6Q9I8</accession>
<name>A0A8C6Q9I8_NANGA</name>
<dbReference type="OMA" id="GHDLDCC"/>
<dbReference type="InterPro" id="IPR017972">
    <property type="entry name" value="Cyt_P450_CS"/>
</dbReference>
<dbReference type="GO" id="GO:0006805">
    <property type="term" value="P:xenobiotic metabolic process"/>
    <property type="evidence" value="ECO:0007669"/>
    <property type="project" value="TreeGrafter"/>
</dbReference>
<evidence type="ECO:0000256" key="13">
    <source>
        <dbReference type="RuleBase" id="RU368047"/>
    </source>
</evidence>
<dbReference type="PROSITE" id="PS00086">
    <property type="entry name" value="CYTOCHROME_P450"/>
    <property type="match status" value="1"/>
</dbReference>
<keyword evidence="6" id="KW-0492">Microsome</keyword>
<dbReference type="PANTHER" id="PTHR24300:SF1">
    <property type="entry name" value="CYTOCHROME P450 2D6-RELATED"/>
    <property type="match status" value="1"/>
</dbReference>
<evidence type="ECO:0000313" key="16">
    <source>
        <dbReference type="Proteomes" id="UP000694381"/>
    </source>
</evidence>
<reference evidence="15" key="1">
    <citation type="submission" date="2025-08" db="UniProtKB">
        <authorList>
            <consortium name="Ensembl"/>
        </authorList>
    </citation>
    <scope>IDENTIFICATION</scope>
</reference>
<dbReference type="PRINTS" id="PR01686">
    <property type="entry name" value="EP450ICYP2D"/>
</dbReference>
<dbReference type="EC" id="1.14.14.-" evidence="13"/>
<proteinExistence type="inferred from homology"/>
<evidence type="ECO:0000256" key="8">
    <source>
        <dbReference type="ARBA" id="ARBA00023004"/>
    </source>
</evidence>
<dbReference type="GO" id="GO:0020037">
    <property type="term" value="F:heme binding"/>
    <property type="evidence" value="ECO:0007669"/>
    <property type="project" value="UniProtKB-UniRule"/>
</dbReference>
<gene>
    <name evidence="15" type="primary">LOC103743454</name>
</gene>
<comment type="subcellular location">
    <subcellularLocation>
        <location evidence="13">Endoplasmic reticulum membrane</location>
    </subcellularLocation>
    <subcellularLocation>
        <location evidence="13">Microsome membrane</location>
    </subcellularLocation>
</comment>
<dbReference type="PRINTS" id="PR00385">
    <property type="entry name" value="P450"/>
</dbReference>
<dbReference type="InterPro" id="IPR001128">
    <property type="entry name" value="Cyt_P450"/>
</dbReference>
<evidence type="ECO:0000256" key="5">
    <source>
        <dbReference type="ARBA" id="ARBA00022824"/>
    </source>
</evidence>
<dbReference type="InterPro" id="IPR002401">
    <property type="entry name" value="Cyt_P450_E_grp-I"/>
</dbReference>
<comment type="cofactor">
    <cofactor evidence="1 11 13">
        <name>heme</name>
        <dbReference type="ChEBI" id="CHEBI:30413"/>
    </cofactor>
</comment>
<dbReference type="GO" id="GO:0005506">
    <property type="term" value="F:iron ion binding"/>
    <property type="evidence" value="ECO:0007669"/>
    <property type="project" value="UniProtKB-UniRule"/>
</dbReference>